<sequence length="63" mass="7110">MQAGVDWMEFREELLKNPKVKREYDALEDWYREELARQRAADAVQGTSVPPTAKTSAAPAACL</sequence>
<organism evidence="2 3">
    <name type="scientific">Selenomonas artemidis F0399</name>
    <dbReference type="NCBI Taxonomy" id="749551"/>
    <lineage>
        <taxon>Bacteria</taxon>
        <taxon>Bacillati</taxon>
        <taxon>Bacillota</taxon>
        <taxon>Negativicutes</taxon>
        <taxon>Selenomonadales</taxon>
        <taxon>Selenomonadaceae</taxon>
        <taxon>Selenomonas</taxon>
    </lineage>
</organism>
<proteinExistence type="predicted"/>
<accession>E7N0U5</accession>
<gene>
    <name evidence="2" type="ORF">HMPREF9555_00596</name>
</gene>
<dbReference type="HOGENOM" id="CLU_2883389_0_0_9"/>
<dbReference type="RefSeq" id="WP_009349275.1">
    <property type="nucleotide sequence ID" value="NZ_GL638130.1"/>
</dbReference>
<dbReference type="AlphaFoldDB" id="E7N0U5"/>
<evidence type="ECO:0000256" key="1">
    <source>
        <dbReference type="SAM" id="MobiDB-lite"/>
    </source>
</evidence>
<dbReference type="STRING" id="749551.HMPREF9555_00596"/>
<name>E7N0U5_9FIRM</name>
<dbReference type="EMBL" id="AECV01000005">
    <property type="protein sequence ID" value="EFW30303.1"/>
    <property type="molecule type" value="Genomic_DNA"/>
</dbReference>
<comment type="caution">
    <text evidence="2">The sequence shown here is derived from an EMBL/GenBank/DDBJ whole genome shotgun (WGS) entry which is preliminary data.</text>
</comment>
<reference evidence="2 3" key="1">
    <citation type="submission" date="2010-08" db="EMBL/GenBank/DDBJ databases">
        <authorList>
            <person name="Weinstock G."/>
            <person name="Sodergren E."/>
            <person name="Clifton S."/>
            <person name="Fulton L."/>
            <person name="Fulton B."/>
            <person name="Courtney L."/>
            <person name="Fronick C."/>
            <person name="Harrison M."/>
            <person name="Strong C."/>
            <person name="Farmer C."/>
            <person name="Delahaunty K."/>
            <person name="Markovic C."/>
            <person name="Hall O."/>
            <person name="Minx P."/>
            <person name="Tomlinson C."/>
            <person name="Mitreva M."/>
            <person name="Hou S."/>
            <person name="Chen J."/>
            <person name="Wollam A."/>
            <person name="Pepin K.H."/>
            <person name="Johnson M."/>
            <person name="Bhonagiri V."/>
            <person name="Zhang X."/>
            <person name="Suruliraj S."/>
            <person name="Warren W."/>
            <person name="Chinwalla A."/>
            <person name="Mardis E.R."/>
            <person name="Wilson R.K."/>
        </authorList>
    </citation>
    <scope>NUCLEOTIDE SEQUENCE [LARGE SCALE GENOMIC DNA]</scope>
    <source>
        <strain evidence="2 3">F0399</strain>
    </source>
</reference>
<evidence type="ECO:0000313" key="2">
    <source>
        <dbReference type="EMBL" id="EFW30303.1"/>
    </source>
</evidence>
<feature type="region of interest" description="Disordered" evidence="1">
    <location>
        <begin position="42"/>
        <end position="63"/>
    </location>
</feature>
<dbReference type="Proteomes" id="UP000004633">
    <property type="component" value="Unassembled WGS sequence"/>
</dbReference>
<feature type="compositionally biased region" description="Low complexity" evidence="1">
    <location>
        <begin position="47"/>
        <end position="63"/>
    </location>
</feature>
<evidence type="ECO:0000313" key="3">
    <source>
        <dbReference type="Proteomes" id="UP000004633"/>
    </source>
</evidence>
<protein>
    <submittedName>
        <fullName evidence="2">Uncharacterized protein</fullName>
    </submittedName>
</protein>
<keyword evidence="3" id="KW-1185">Reference proteome</keyword>